<accession>A0ABT4AP50</accession>
<dbReference type="InterPro" id="IPR051396">
    <property type="entry name" value="Bact_Antivir_Def_Nuclease"/>
</dbReference>
<keyword evidence="3" id="KW-1185">Reference proteome</keyword>
<reference evidence="2 3" key="1">
    <citation type="submission" date="2022-11" db="EMBL/GenBank/DDBJ databases">
        <title>Minimal conservation of predation-associated metabolite biosynthetic gene clusters underscores biosynthetic potential of Myxococcota including descriptions for ten novel species: Archangium lansinium sp. nov., Myxococcus landrumus sp. nov., Nannocystis bai.</title>
        <authorList>
            <person name="Ahearne A."/>
            <person name="Stevens C."/>
            <person name="Phillips K."/>
        </authorList>
    </citation>
    <scope>NUCLEOTIDE SEQUENCE [LARGE SCALE GENOMIC DNA]</scope>
    <source>
        <strain evidence="2 3">MIWBW</strain>
    </source>
</reference>
<dbReference type="Pfam" id="PF13304">
    <property type="entry name" value="AAA_21"/>
    <property type="match status" value="1"/>
</dbReference>
<dbReference type="Proteomes" id="UP001207654">
    <property type="component" value="Unassembled WGS sequence"/>
</dbReference>
<comment type="caution">
    <text evidence="2">The sequence shown here is derived from an EMBL/GenBank/DDBJ whole genome shotgun (WGS) entry which is preliminary data.</text>
</comment>
<dbReference type="Gene3D" id="3.40.50.300">
    <property type="entry name" value="P-loop containing nucleotide triphosphate hydrolases"/>
    <property type="match status" value="1"/>
</dbReference>
<evidence type="ECO:0000313" key="2">
    <source>
        <dbReference type="EMBL" id="MCY1083475.1"/>
    </source>
</evidence>
<proteinExistence type="predicted"/>
<organism evidence="2 3">
    <name type="scientific">Archangium lansingense</name>
    <dbReference type="NCBI Taxonomy" id="2995310"/>
    <lineage>
        <taxon>Bacteria</taxon>
        <taxon>Pseudomonadati</taxon>
        <taxon>Myxococcota</taxon>
        <taxon>Myxococcia</taxon>
        <taxon>Myxococcales</taxon>
        <taxon>Cystobacterineae</taxon>
        <taxon>Archangiaceae</taxon>
        <taxon>Archangium</taxon>
    </lineage>
</organism>
<feature type="domain" description="ATPase AAA-type core" evidence="1">
    <location>
        <begin position="236"/>
        <end position="331"/>
    </location>
</feature>
<dbReference type="InterPro" id="IPR003959">
    <property type="entry name" value="ATPase_AAA_core"/>
</dbReference>
<protein>
    <submittedName>
        <fullName evidence="2">AAA family ATPase</fullName>
    </submittedName>
</protein>
<dbReference type="EMBL" id="JAPNKA010000001">
    <property type="protein sequence ID" value="MCY1083475.1"/>
    <property type="molecule type" value="Genomic_DNA"/>
</dbReference>
<sequence>MRLKSLTFEDKRTGWRLENLRLDRFNLLVGASGVGKTRILRAIQTVRNLGRGVDEPYPKQGVRFDVRFEHEERDYAWQFDSAARDLAPGEDEEGDPLEDSSSVVLSERLHISDEGLLVERNQDRFLFRSTELPTLNRSSSALQLLDEPSIHHLRQAFAEYFSSAMGAQGSTEIVNTTPGPVAKGFPTLESFRGLTGLHPVVKAFILQEGSAERFERFKQLFIDIFPTVEDVRVDRRATMGLGRRIREYLSFKLKERGVPTWIEARDISSGMARTLNHLVDLMLAPAGTVFLIDEFENSLGVNCMGPLTDFILSRADDLQFIITSHHPYIINNIPKSYWKLVRRKGSTVRVTPASEIPALQGPSAQDDFIRLINSPEFEEGME</sequence>
<evidence type="ECO:0000259" key="1">
    <source>
        <dbReference type="Pfam" id="PF13304"/>
    </source>
</evidence>
<dbReference type="PANTHER" id="PTHR43581">
    <property type="entry name" value="ATP/GTP PHOSPHATASE"/>
    <property type="match status" value="1"/>
</dbReference>
<dbReference type="SUPFAM" id="SSF52540">
    <property type="entry name" value="P-loop containing nucleoside triphosphate hydrolases"/>
    <property type="match status" value="1"/>
</dbReference>
<gene>
    <name evidence="2" type="ORF">OV287_54465</name>
</gene>
<name>A0ABT4AP50_9BACT</name>
<evidence type="ECO:0000313" key="3">
    <source>
        <dbReference type="Proteomes" id="UP001207654"/>
    </source>
</evidence>
<dbReference type="RefSeq" id="WP_267542002.1">
    <property type="nucleotide sequence ID" value="NZ_JAPNKA010000001.1"/>
</dbReference>
<dbReference type="InterPro" id="IPR027417">
    <property type="entry name" value="P-loop_NTPase"/>
</dbReference>
<dbReference type="PANTHER" id="PTHR43581:SF4">
    <property type="entry name" value="ATP_GTP PHOSPHATASE"/>
    <property type="match status" value="1"/>
</dbReference>